<dbReference type="VEuPathDB" id="GiardiaDB:SS50377_24657"/>
<proteinExistence type="predicted"/>
<evidence type="ECO:0000313" key="2">
    <source>
        <dbReference type="EMBL" id="KAH0572546.1"/>
    </source>
</evidence>
<organism evidence="1">
    <name type="scientific">Spironucleus salmonicida</name>
    <dbReference type="NCBI Taxonomy" id="348837"/>
    <lineage>
        <taxon>Eukaryota</taxon>
        <taxon>Metamonada</taxon>
        <taxon>Diplomonadida</taxon>
        <taxon>Hexamitidae</taxon>
        <taxon>Hexamitinae</taxon>
        <taxon>Spironucleus</taxon>
    </lineage>
</organism>
<dbReference type="EMBL" id="AUWU02000005">
    <property type="protein sequence ID" value="KAH0572546.1"/>
    <property type="molecule type" value="Genomic_DNA"/>
</dbReference>
<reference evidence="2" key="2">
    <citation type="submission" date="2020-12" db="EMBL/GenBank/DDBJ databases">
        <title>New Spironucleus salmonicida genome in near-complete chromosomes.</title>
        <authorList>
            <person name="Xu F."/>
            <person name="Kurt Z."/>
            <person name="Jimenez-Gonzalez A."/>
            <person name="Astvaldsson A."/>
            <person name="Andersson J.O."/>
            <person name="Svard S.G."/>
        </authorList>
    </citation>
    <scope>NUCLEOTIDE SEQUENCE</scope>
    <source>
        <strain evidence="2">ATCC 50377</strain>
    </source>
</reference>
<dbReference type="Proteomes" id="UP000018208">
    <property type="component" value="Unassembled WGS sequence"/>
</dbReference>
<evidence type="ECO:0000313" key="3">
    <source>
        <dbReference type="Proteomes" id="UP000018208"/>
    </source>
</evidence>
<keyword evidence="3" id="KW-1185">Reference proteome</keyword>
<name>V6LUI1_9EUKA</name>
<protein>
    <submittedName>
        <fullName evidence="1">Uncharacterized protein</fullName>
    </submittedName>
</protein>
<accession>V6LUI1</accession>
<reference evidence="1 2" key="1">
    <citation type="journal article" date="2014" name="PLoS Genet.">
        <title>The Genome of Spironucleus salmonicida Highlights a Fish Pathogen Adapted to Fluctuating Environments.</title>
        <authorList>
            <person name="Xu F."/>
            <person name="Jerlstrom-Hultqvist J."/>
            <person name="Einarsson E."/>
            <person name="Astvaldsson A."/>
            <person name="Svard S.G."/>
            <person name="Andersson J.O."/>
        </authorList>
    </citation>
    <scope>NUCLEOTIDE SEQUENCE</scope>
    <source>
        <strain evidence="2">ATCC 50377</strain>
    </source>
</reference>
<sequence length="143" mass="16610">MFGSLAHHFASPFVKKFTFQDQYKPQIGKFTQKLDRILGKYIQPIEFQKFKHKNSYSYLAQLDKPDLAAIYTFSADSRPIEKFIKIRREVVDGKVDPSLIKWFQDASISGQFYGSQGNLGKLDLRKAFLQLVIEDIAEFQLHD</sequence>
<gene>
    <name evidence="1" type="ORF">SS50377_15463</name>
    <name evidence="2" type="ORF">SS50377_24657</name>
</gene>
<dbReference type="EMBL" id="KI546115">
    <property type="protein sequence ID" value="EST44469.1"/>
    <property type="molecule type" value="Genomic_DNA"/>
</dbReference>
<dbReference type="AlphaFoldDB" id="V6LUI1"/>
<evidence type="ECO:0000313" key="1">
    <source>
        <dbReference type="EMBL" id="EST44469.1"/>
    </source>
</evidence>